<name>A0ABD5ZHD9_9EURY</name>
<dbReference type="InterPro" id="IPR002802">
    <property type="entry name" value="Endo_dU"/>
</dbReference>
<dbReference type="PANTHER" id="PTHR39518">
    <property type="entry name" value="UPF0215 PROTEIN MJ1150"/>
    <property type="match status" value="1"/>
</dbReference>
<dbReference type="PIRSF" id="PIRSF006380">
    <property type="entry name" value="UCP006380"/>
    <property type="match status" value="1"/>
</dbReference>
<dbReference type="PANTHER" id="PTHR39518:SF2">
    <property type="entry name" value="UPF0215 PROTEIN MJ1150"/>
    <property type="match status" value="1"/>
</dbReference>
<gene>
    <name evidence="3" type="ORF">ACFQJC_14080</name>
</gene>
<accession>A0ABD5ZHD9</accession>
<protein>
    <recommendedName>
        <fullName evidence="1">UPF0215 protein ACFQJC_14080</fullName>
    </recommendedName>
</protein>
<comment type="caution">
    <text evidence="3">The sequence shown here is derived from an EMBL/GenBank/DDBJ whole genome shotgun (WGS) entry which is preliminary data.</text>
</comment>
<keyword evidence="4" id="KW-1185">Reference proteome</keyword>
<evidence type="ECO:0000313" key="4">
    <source>
        <dbReference type="Proteomes" id="UP001596481"/>
    </source>
</evidence>
<dbReference type="HAMAP" id="MF_00582">
    <property type="entry name" value="UPF0215"/>
    <property type="match status" value="1"/>
</dbReference>
<sequence>MKPGTRALGIAESYGGTEHAESTDSSILSTRDAASDDATQTDSGDAQQSTVCGAVVRADRVVDGLSFDRWTVGGDDATDALCRLWRELDREDVRYVLVSGIAPAWFNVVDLHRVAAETNRPVISVSFEASDGLEAVLTEQFSGPALDWRLERYRDAPPRQRLEVDGEEVFVRAVGCDDDTAARVVRAFTPEGGRPEPLRVARMAARAAHQFGGN</sequence>
<proteinExistence type="inferred from homology"/>
<dbReference type="Gene3D" id="3.30.2170.10">
    <property type="entry name" value="archaeoglobus fulgidus dsm 4304 superfamily"/>
    <property type="match status" value="1"/>
</dbReference>
<comment type="similarity">
    <text evidence="1">Belongs to the UPF0215 family.</text>
</comment>
<feature type="compositionally biased region" description="Low complexity" evidence="2">
    <location>
        <begin position="29"/>
        <end position="48"/>
    </location>
</feature>
<evidence type="ECO:0000256" key="2">
    <source>
        <dbReference type="SAM" id="MobiDB-lite"/>
    </source>
</evidence>
<dbReference type="EMBL" id="JBHTAA010000005">
    <property type="protein sequence ID" value="MFC7204643.1"/>
    <property type="molecule type" value="Genomic_DNA"/>
</dbReference>
<reference evidence="3 4" key="1">
    <citation type="journal article" date="2019" name="Int. J. Syst. Evol. Microbiol.">
        <title>The Global Catalogue of Microorganisms (GCM) 10K type strain sequencing project: providing services to taxonomists for standard genome sequencing and annotation.</title>
        <authorList>
            <consortium name="The Broad Institute Genomics Platform"/>
            <consortium name="The Broad Institute Genome Sequencing Center for Infectious Disease"/>
            <person name="Wu L."/>
            <person name="Ma J."/>
        </authorList>
    </citation>
    <scope>NUCLEOTIDE SEQUENCE [LARGE SCALE GENOMIC DNA]</scope>
    <source>
        <strain evidence="3 4">DSM 29988</strain>
    </source>
</reference>
<evidence type="ECO:0000256" key="1">
    <source>
        <dbReference type="HAMAP-Rule" id="MF_00582"/>
    </source>
</evidence>
<dbReference type="Proteomes" id="UP001596481">
    <property type="component" value="Unassembled WGS sequence"/>
</dbReference>
<evidence type="ECO:0000313" key="3">
    <source>
        <dbReference type="EMBL" id="MFC7204643.1"/>
    </source>
</evidence>
<organism evidence="3 4">
    <name type="scientific">Haloferax namakaokahaiae</name>
    <dbReference type="NCBI Taxonomy" id="1748331"/>
    <lineage>
        <taxon>Archaea</taxon>
        <taxon>Methanobacteriati</taxon>
        <taxon>Methanobacteriota</taxon>
        <taxon>Stenosarchaea group</taxon>
        <taxon>Halobacteria</taxon>
        <taxon>Halobacteriales</taxon>
        <taxon>Haloferacaceae</taxon>
        <taxon>Haloferax</taxon>
    </lineage>
</organism>
<dbReference type="AlphaFoldDB" id="A0ABD5ZHD9"/>
<feature type="region of interest" description="Disordered" evidence="2">
    <location>
        <begin position="1"/>
        <end position="48"/>
    </location>
</feature>
<dbReference type="Pfam" id="PF01949">
    <property type="entry name" value="Endo_dU"/>
    <property type="match status" value="1"/>
</dbReference>
<dbReference type="RefSeq" id="WP_390224508.1">
    <property type="nucleotide sequence ID" value="NZ_JBHTAA010000005.1"/>
</dbReference>